<keyword evidence="10" id="KW-1185">Reference proteome</keyword>
<feature type="transmembrane region" description="Helical" evidence="7">
    <location>
        <begin position="306"/>
        <end position="327"/>
    </location>
</feature>
<evidence type="ECO:0000256" key="7">
    <source>
        <dbReference type="SAM" id="Phobius"/>
    </source>
</evidence>
<dbReference type="PROSITE" id="PS00216">
    <property type="entry name" value="SUGAR_TRANSPORT_1"/>
    <property type="match status" value="1"/>
</dbReference>
<dbReference type="InterPro" id="IPR005828">
    <property type="entry name" value="MFS_sugar_transport-like"/>
</dbReference>
<keyword evidence="6 7" id="KW-0472">Membrane</keyword>
<dbReference type="PRINTS" id="PR00171">
    <property type="entry name" value="SUGRTRNSPORT"/>
</dbReference>
<feature type="transmembrane region" description="Helical" evidence="7">
    <location>
        <begin position="99"/>
        <end position="118"/>
    </location>
</feature>
<evidence type="ECO:0000313" key="9">
    <source>
        <dbReference type="EMBL" id="KAF4956554.1"/>
    </source>
</evidence>
<evidence type="ECO:0000259" key="8">
    <source>
        <dbReference type="PROSITE" id="PS50850"/>
    </source>
</evidence>
<dbReference type="InterPro" id="IPR050360">
    <property type="entry name" value="MFS_Sugar_Transporters"/>
</dbReference>
<dbReference type="InterPro" id="IPR020846">
    <property type="entry name" value="MFS_dom"/>
</dbReference>
<feature type="transmembrane region" description="Helical" evidence="7">
    <location>
        <begin position="371"/>
        <end position="392"/>
    </location>
</feature>
<dbReference type="GO" id="GO:0005351">
    <property type="term" value="F:carbohydrate:proton symporter activity"/>
    <property type="evidence" value="ECO:0007669"/>
    <property type="project" value="TreeGrafter"/>
</dbReference>
<dbReference type="PANTHER" id="PTHR48022:SF67">
    <property type="entry name" value="QUINATE TRANSPORTER, PUTATIVE (AFU_ORTHOLOGUE AFUA_4G14670)-RELATED"/>
    <property type="match status" value="1"/>
</dbReference>
<keyword evidence="5 7" id="KW-1133">Transmembrane helix</keyword>
<feature type="transmembrane region" description="Helical" evidence="7">
    <location>
        <begin position="69"/>
        <end position="92"/>
    </location>
</feature>
<keyword evidence="4 7" id="KW-0812">Transmembrane</keyword>
<evidence type="ECO:0000313" key="10">
    <source>
        <dbReference type="Proteomes" id="UP000604273"/>
    </source>
</evidence>
<dbReference type="Gene3D" id="1.20.1250.20">
    <property type="entry name" value="MFS general substrate transporter like domains"/>
    <property type="match status" value="1"/>
</dbReference>
<dbReference type="Pfam" id="PF00083">
    <property type="entry name" value="Sugar_tr"/>
    <property type="match status" value="2"/>
</dbReference>
<dbReference type="InterPro" id="IPR036259">
    <property type="entry name" value="MFS_trans_sf"/>
</dbReference>
<accession>A0A8H4X0I5</accession>
<dbReference type="PROSITE" id="PS00217">
    <property type="entry name" value="SUGAR_TRANSPORT_2"/>
    <property type="match status" value="1"/>
</dbReference>
<feature type="transmembrane region" description="Helical" evidence="7">
    <location>
        <begin position="198"/>
        <end position="220"/>
    </location>
</feature>
<evidence type="ECO:0000256" key="5">
    <source>
        <dbReference type="ARBA" id="ARBA00022989"/>
    </source>
</evidence>
<dbReference type="SUPFAM" id="SSF103473">
    <property type="entry name" value="MFS general substrate transporter"/>
    <property type="match status" value="1"/>
</dbReference>
<organism evidence="9 10">
    <name type="scientific">Fusarium gaditjirri</name>
    <dbReference type="NCBI Taxonomy" id="282569"/>
    <lineage>
        <taxon>Eukaryota</taxon>
        <taxon>Fungi</taxon>
        <taxon>Dikarya</taxon>
        <taxon>Ascomycota</taxon>
        <taxon>Pezizomycotina</taxon>
        <taxon>Sordariomycetes</taxon>
        <taxon>Hypocreomycetidae</taxon>
        <taxon>Hypocreales</taxon>
        <taxon>Nectriaceae</taxon>
        <taxon>Fusarium</taxon>
        <taxon>Fusarium nisikadoi species complex</taxon>
    </lineage>
</organism>
<dbReference type="GO" id="GO:0016020">
    <property type="term" value="C:membrane"/>
    <property type="evidence" value="ECO:0007669"/>
    <property type="project" value="UniProtKB-SubCell"/>
</dbReference>
<dbReference type="PANTHER" id="PTHR48022">
    <property type="entry name" value="PLASTIDIC GLUCOSE TRANSPORTER 4"/>
    <property type="match status" value="1"/>
</dbReference>
<reference evidence="9" key="2">
    <citation type="submission" date="2020-05" db="EMBL/GenBank/DDBJ databases">
        <authorList>
            <person name="Kim H.-S."/>
            <person name="Proctor R.H."/>
            <person name="Brown D.W."/>
        </authorList>
    </citation>
    <scope>NUCLEOTIDE SEQUENCE</scope>
    <source>
        <strain evidence="9">NRRL 45417</strain>
    </source>
</reference>
<feature type="domain" description="Major facilitator superfamily (MFS) profile" evidence="8">
    <location>
        <begin position="29"/>
        <end position="512"/>
    </location>
</feature>
<sequence>MESTVDEWTKLAYQNRWRTLAKNPKLIVIALFASFGGFEYGYQQGVLGQSLVMHRFKENFLSIVNSSSATGWLTSIFHLGGFLGSLSAGVFGEVYSRKYTMFMACCWVILGSYLYIGGTKDNASMLYADRFFTGIGVGTFCGVVPLYNAELSSPEFRGFLVSFYQFCTILGTMLSFWIGYGSNYIGGTGEGQSNLAWMLPSIIQGIPAVILALGILWLPFPPRWLVKQGRDEEALKTLSYLRNLPIEHELIQVEYKEIKAEALFEQRAFSKNFPNMAAKEQGSVWMAQFAQYYQIFRNKDNFKRVAIAWLIMFWQLWSGIDAIIYYAGQVFESLGLTGGTQALLATGVTGVVFFVFTLPAMAIIDKVGRKPMLYVGSVFMLISMVLAGIIVAKFQHDWETHSAAGWVALNNFSVAFYVPPMFETLEWGTYIFFAVFLACSMVWLYFCLPETKGATLEDMGRVFGSHTGEEDTKMLDEARRDVGLGIELEVDALKALVEDGEIETRPSHYENA</sequence>
<dbReference type="InterPro" id="IPR005829">
    <property type="entry name" value="Sugar_transporter_CS"/>
</dbReference>
<proteinExistence type="inferred from homology"/>
<dbReference type="InterPro" id="IPR003663">
    <property type="entry name" value="Sugar/inositol_transpt"/>
</dbReference>
<dbReference type="Proteomes" id="UP000604273">
    <property type="component" value="Unassembled WGS sequence"/>
</dbReference>
<feature type="transmembrane region" description="Helical" evidence="7">
    <location>
        <begin position="342"/>
        <end position="364"/>
    </location>
</feature>
<comment type="similarity">
    <text evidence="2">Belongs to the major facilitator superfamily. Sugar transporter (TC 2.A.1.1) family.</text>
</comment>
<feature type="transmembrane region" description="Helical" evidence="7">
    <location>
        <begin position="130"/>
        <end position="147"/>
    </location>
</feature>
<evidence type="ECO:0000256" key="3">
    <source>
        <dbReference type="ARBA" id="ARBA00022448"/>
    </source>
</evidence>
<feature type="transmembrane region" description="Helical" evidence="7">
    <location>
        <begin position="427"/>
        <end position="448"/>
    </location>
</feature>
<evidence type="ECO:0000256" key="6">
    <source>
        <dbReference type="ARBA" id="ARBA00023136"/>
    </source>
</evidence>
<reference evidence="9" key="1">
    <citation type="journal article" date="2020" name="BMC Genomics">
        <title>Correction to: Identification and distribution of gene clusters required for synthesis of sphingolipid metabolism inhibitors in diverse species of the filamentous fungus Fusarium.</title>
        <authorList>
            <person name="Kim H.S."/>
            <person name="Lohmar J.M."/>
            <person name="Busman M."/>
            <person name="Brown D.W."/>
            <person name="Naumann T.A."/>
            <person name="Divon H.H."/>
            <person name="Lysoe E."/>
            <person name="Uhlig S."/>
            <person name="Proctor R.H."/>
        </authorList>
    </citation>
    <scope>NUCLEOTIDE SEQUENCE</scope>
    <source>
        <strain evidence="9">NRRL 45417</strain>
    </source>
</reference>
<dbReference type="OrthoDB" id="8120565at2759"/>
<comment type="caution">
    <text evidence="9">The sequence shown here is derived from an EMBL/GenBank/DDBJ whole genome shotgun (WGS) entry which is preliminary data.</text>
</comment>
<feature type="transmembrane region" description="Helical" evidence="7">
    <location>
        <begin position="159"/>
        <end position="178"/>
    </location>
</feature>
<keyword evidence="3" id="KW-0813">Transport</keyword>
<protein>
    <recommendedName>
        <fullName evidence="8">Major facilitator superfamily (MFS) profile domain-containing protein</fullName>
    </recommendedName>
</protein>
<dbReference type="PROSITE" id="PS50850">
    <property type="entry name" value="MFS"/>
    <property type="match status" value="1"/>
</dbReference>
<gene>
    <name evidence="9" type="ORF">FGADI_3706</name>
</gene>
<evidence type="ECO:0000256" key="2">
    <source>
        <dbReference type="ARBA" id="ARBA00010992"/>
    </source>
</evidence>
<comment type="subcellular location">
    <subcellularLocation>
        <location evidence="1">Membrane</location>
        <topology evidence="1">Multi-pass membrane protein</topology>
    </subcellularLocation>
</comment>
<name>A0A8H4X0I5_9HYPO</name>
<dbReference type="EMBL" id="JABFAI010000083">
    <property type="protein sequence ID" value="KAF4956554.1"/>
    <property type="molecule type" value="Genomic_DNA"/>
</dbReference>
<evidence type="ECO:0000256" key="1">
    <source>
        <dbReference type="ARBA" id="ARBA00004141"/>
    </source>
</evidence>
<dbReference type="AlphaFoldDB" id="A0A8H4X0I5"/>
<feature type="transmembrane region" description="Helical" evidence="7">
    <location>
        <begin position="26"/>
        <end position="43"/>
    </location>
</feature>
<evidence type="ECO:0000256" key="4">
    <source>
        <dbReference type="ARBA" id="ARBA00022692"/>
    </source>
</evidence>